<dbReference type="CDD" id="cd01647">
    <property type="entry name" value="RT_LTR"/>
    <property type="match status" value="1"/>
</dbReference>
<proteinExistence type="predicted"/>
<dbReference type="InterPro" id="IPR043502">
    <property type="entry name" value="DNA/RNA_pol_sf"/>
</dbReference>
<evidence type="ECO:0000256" key="8">
    <source>
        <dbReference type="ARBA" id="ARBA00022801"/>
    </source>
</evidence>
<keyword evidence="6" id="KW-0064">Aspartyl protease</keyword>
<dbReference type="SUPFAM" id="SSF56672">
    <property type="entry name" value="DNA/RNA polymerases"/>
    <property type="match status" value="1"/>
</dbReference>
<dbReference type="Pfam" id="PF00078">
    <property type="entry name" value="RVT_1"/>
    <property type="match status" value="1"/>
</dbReference>
<gene>
    <name evidence="16" type="ORF">Tco_1122734</name>
</gene>
<protein>
    <submittedName>
        <fullName evidence="16">Reverse transcriptase domain-containing protein</fullName>
    </submittedName>
</protein>
<reference evidence="16" key="1">
    <citation type="journal article" date="2022" name="Int. J. Mol. Sci.">
        <title>Draft Genome of Tanacetum Coccineum: Genomic Comparison of Closely Related Tanacetum-Family Plants.</title>
        <authorList>
            <person name="Yamashiro T."/>
            <person name="Shiraishi A."/>
            <person name="Nakayama K."/>
            <person name="Satake H."/>
        </authorList>
    </citation>
    <scope>NUCLEOTIDE SEQUENCE</scope>
</reference>
<dbReference type="InterPro" id="IPR043128">
    <property type="entry name" value="Rev_trsase/Diguanyl_cyclase"/>
</dbReference>
<keyword evidence="7" id="KW-0255">Endonuclease</keyword>
<keyword evidence="4" id="KW-0540">Nuclease</keyword>
<keyword evidence="1" id="KW-0645">Protease</keyword>
<dbReference type="EMBL" id="BQNB010021429">
    <property type="protein sequence ID" value="GJU06304.1"/>
    <property type="molecule type" value="Genomic_DNA"/>
</dbReference>
<dbReference type="Pfam" id="PF17917">
    <property type="entry name" value="RT_RNaseH"/>
    <property type="match status" value="1"/>
</dbReference>
<sequence>MKELSVQLQELLEKGFIRPSSSPWGAPVLFVKKKDGSFRMCKDYHELNKLTIKNHYLLPRINDLFDQLQGSSVCSKIDLISGYHQLRIKEEDIPITAFRTLYGHFEFQIMLFGLTNAPAVFMDLMNRVCKPYLDKFIIVFIDDILVYSKDEEKHGKHLKIILELLKKERLYAKFSKCDFWLDSIQFIGNLIDRSGVHVDPDKIEAIKRVSLISKRLTKLTMKNKKYEWGKEEEEAFQTLKQKLCSAPILALPEGTEDFMVYCDASLKGYGAVLMQRKKVIAYASRQLKVHEENYTTHDLELGSVVFALRLWRRYLYGTKCVVFTDHKSLRYILNQKKLNLRQRRWIELLIDYDYEIRYHPGKANVVADALSRKGRDKPLRVRALMMTVHNDLPKQICEAQGEAMKRKNVKAEDLGRLIKPIFEFRPDGTRCFGNRVWLPQFGRLRDLVIHESHKSKYSIHPGSDKMYQDLKLLYWWPNMKADIATYVSKCLTCVKVKVEHQKPSGLLQQPEIPIWNIKAAPYEALYGRKCRSHVCWSEVGDSQLTDPKLIRDTTEKIFQIKNHLLTARSRKKSYADRRLKPLEFEVGDMVLLKVFPWKGAVHFGKRGKLSPRYIGPFKIVARVGPVAYTLELPEELKGIHSTFYVSNHKKCLAEGDVVVPTEEIQLDDKLHMIEEPVEMVDKEVKRLKQSMIPIVKVRWNSQRGPEFTWEHEDQIKKKYPHLFKSVLFWSGVVSDETDYNNKGEAKSSLVIALYPRQRAVRWHGGVVRVVMDLIERILVYDSQGMLRRKGETKQILGVKKTGMAQQIVTTSRYVVPTGKVKVPAGRYVVPTGKDNVIVSAGRSKVIHAGRTILVLVVLCLLRVDSIVS</sequence>
<keyword evidence="12" id="KW-0239">DNA-directed DNA polymerase</keyword>
<evidence type="ECO:0000256" key="12">
    <source>
        <dbReference type="ARBA" id="ARBA00022932"/>
    </source>
</evidence>
<dbReference type="Gene3D" id="1.10.340.70">
    <property type="match status" value="1"/>
</dbReference>
<keyword evidence="10" id="KW-0229">DNA integration</keyword>
<keyword evidence="8" id="KW-0378">Hydrolase</keyword>
<dbReference type="InterPro" id="IPR050951">
    <property type="entry name" value="Retrovirus_Pol_polyprotein"/>
</dbReference>
<evidence type="ECO:0000256" key="6">
    <source>
        <dbReference type="ARBA" id="ARBA00022750"/>
    </source>
</evidence>
<dbReference type="PROSITE" id="PS50878">
    <property type="entry name" value="RT_POL"/>
    <property type="match status" value="1"/>
</dbReference>
<dbReference type="Pfam" id="PF17921">
    <property type="entry name" value="Integrase_H2C2"/>
    <property type="match status" value="1"/>
</dbReference>
<name>A0ABQ5J1J1_9ASTR</name>
<comment type="caution">
    <text evidence="16">The sequence shown here is derived from an EMBL/GenBank/DDBJ whole genome shotgun (WGS) entry which is preliminary data.</text>
</comment>
<evidence type="ECO:0000256" key="7">
    <source>
        <dbReference type="ARBA" id="ARBA00022759"/>
    </source>
</evidence>
<organism evidence="16 17">
    <name type="scientific">Tanacetum coccineum</name>
    <dbReference type="NCBI Taxonomy" id="301880"/>
    <lineage>
        <taxon>Eukaryota</taxon>
        <taxon>Viridiplantae</taxon>
        <taxon>Streptophyta</taxon>
        <taxon>Embryophyta</taxon>
        <taxon>Tracheophyta</taxon>
        <taxon>Spermatophyta</taxon>
        <taxon>Magnoliopsida</taxon>
        <taxon>eudicotyledons</taxon>
        <taxon>Gunneridae</taxon>
        <taxon>Pentapetalae</taxon>
        <taxon>asterids</taxon>
        <taxon>campanulids</taxon>
        <taxon>Asterales</taxon>
        <taxon>Asteraceae</taxon>
        <taxon>Asteroideae</taxon>
        <taxon>Anthemideae</taxon>
        <taxon>Anthemidinae</taxon>
        <taxon>Tanacetum</taxon>
    </lineage>
</organism>
<keyword evidence="9" id="KW-0460">Magnesium</keyword>
<evidence type="ECO:0000256" key="4">
    <source>
        <dbReference type="ARBA" id="ARBA00022722"/>
    </source>
</evidence>
<dbReference type="GO" id="GO:0003964">
    <property type="term" value="F:RNA-directed DNA polymerase activity"/>
    <property type="evidence" value="ECO:0007669"/>
    <property type="project" value="UniProtKB-KW"/>
</dbReference>
<evidence type="ECO:0000259" key="15">
    <source>
        <dbReference type="PROSITE" id="PS50878"/>
    </source>
</evidence>
<reference evidence="16" key="2">
    <citation type="submission" date="2022-01" db="EMBL/GenBank/DDBJ databases">
        <authorList>
            <person name="Yamashiro T."/>
            <person name="Shiraishi A."/>
            <person name="Satake H."/>
            <person name="Nakayama K."/>
        </authorList>
    </citation>
    <scope>NUCLEOTIDE SEQUENCE</scope>
</reference>
<keyword evidence="17" id="KW-1185">Reference proteome</keyword>
<evidence type="ECO:0000313" key="16">
    <source>
        <dbReference type="EMBL" id="GJU06304.1"/>
    </source>
</evidence>
<evidence type="ECO:0000256" key="14">
    <source>
        <dbReference type="ARBA" id="ARBA00023172"/>
    </source>
</evidence>
<evidence type="ECO:0000256" key="13">
    <source>
        <dbReference type="ARBA" id="ARBA00023125"/>
    </source>
</evidence>
<dbReference type="InterPro" id="IPR000477">
    <property type="entry name" value="RT_dom"/>
</dbReference>
<evidence type="ECO:0000256" key="1">
    <source>
        <dbReference type="ARBA" id="ARBA00022670"/>
    </source>
</evidence>
<keyword evidence="13" id="KW-0238">DNA-binding</keyword>
<dbReference type="CDD" id="cd09274">
    <property type="entry name" value="RNase_HI_RT_Ty3"/>
    <property type="match status" value="1"/>
</dbReference>
<evidence type="ECO:0000256" key="5">
    <source>
        <dbReference type="ARBA" id="ARBA00022723"/>
    </source>
</evidence>
<dbReference type="PANTHER" id="PTHR37984">
    <property type="entry name" value="PROTEIN CBG26694"/>
    <property type="match status" value="1"/>
</dbReference>
<evidence type="ECO:0000256" key="2">
    <source>
        <dbReference type="ARBA" id="ARBA00022679"/>
    </source>
</evidence>
<keyword evidence="5" id="KW-0479">Metal-binding</keyword>
<evidence type="ECO:0000256" key="10">
    <source>
        <dbReference type="ARBA" id="ARBA00022908"/>
    </source>
</evidence>
<evidence type="ECO:0000313" key="17">
    <source>
        <dbReference type="Proteomes" id="UP001151760"/>
    </source>
</evidence>
<keyword evidence="3" id="KW-0548">Nucleotidyltransferase</keyword>
<keyword evidence="14" id="KW-0233">DNA recombination</keyword>
<dbReference type="Gene3D" id="3.10.10.10">
    <property type="entry name" value="HIV Type 1 Reverse Transcriptase, subunit A, domain 1"/>
    <property type="match status" value="1"/>
</dbReference>
<accession>A0ABQ5J1J1</accession>
<evidence type="ECO:0000256" key="9">
    <source>
        <dbReference type="ARBA" id="ARBA00022842"/>
    </source>
</evidence>
<keyword evidence="2" id="KW-0808">Transferase</keyword>
<dbReference type="InterPro" id="IPR056924">
    <property type="entry name" value="SH3_Tf2-1"/>
</dbReference>
<dbReference type="Proteomes" id="UP001151760">
    <property type="component" value="Unassembled WGS sequence"/>
</dbReference>
<feature type="domain" description="Reverse transcriptase" evidence="15">
    <location>
        <begin position="12"/>
        <end position="191"/>
    </location>
</feature>
<dbReference type="PANTHER" id="PTHR37984:SF5">
    <property type="entry name" value="PROTEIN NYNRIN-LIKE"/>
    <property type="match status" value="1"/>
</dbReference>
<evidence type="ECO:0000256" key="11">
    <source>
        <dbReference type="ARBA" id="ARBA00022918"/>
    </source>
</evidence>
<dbReference type="InterPro" id="IPR041373">
    <property type="entry name" value="RT_RNaseH"/>
</dbReference>
<dbReference type="InterPro" id="IPR041588">
    <property type="entry name" value="Integrase_H2C2"/>
</dbReference>
<dbReference type="Pfam" id="PF24626">
    <property type="entry name" value="SH3_Tf2-1"/>
    <property type="match status" value="1"/>
</dbReference>
<dbReference type="Gene3D" id="3.30.70.270">
    <property type="match status" value="2"/>
</dbReference>
<keyword evidence="11 16" id="KW-0695">RNA-directed DNA polymerase</keyword>
<evidence type="ECO:0000256" key="3">
    <source>
        <dbReference type="ARBA" id="ARBA00022695"/>
    </source>
</evidence>